<dbReference type="AlphaFoldDB" id="A0A916Z4J4"/>
<feature type="transmembrane region" description="Helical" evidence="1">
    <location>
        <begin position="7"/>
        <end position="24"/>
    </location>
</feature>
<name>A0A916Z4J4_9SPHN</name>
<organism evidence="2 3">
    <name type="scientific">Croceicoccus mobilis</name>
    <dbReference type="NCBI Taxonomy" id="1703339"/>
    <lineage>
        <taxon>Bacteria</taxon>
        <taxon>Pseudomonadati</taxon>
        <taxon>Pseudomonadota</taxon>
        <taxon>Alphaproteobacteria</taxon>
        <taxon>Sphingomonadales</taxon>
        <taxon>Erythrobacteraceae</taxon>
        <taxon>Croceicoccus</taxon>
    </lineage>
</organism>
<keyword evidence="3" id="KW-1185">Reference proteome</keyword>
<dbReference type="RefSeq" id="WP_156521907.1">
    <property type="nucleotide sequence ID" value="NZ_BMIP01000006.1"/>
</dbReference>
<dbReference type="EMBL" id="BMIP01000006">
    <property type="protein sequence ID" value="GGD76448.1"/>
    <property type="molecule type" value="Genomic_DNA"/>
</dbReference>
<evidence type="ECO:0000256" key="1">
    <source>
        <dbReference type="SAM" id="Phobius"/>
    </source>
</evidence>
<comment type="caution">
    <text evidence="2">The sequence shown here is derived from an EMBL/GenBank/DDBJ whole genome shotgun (WGS) entry which is preliminary data.</text>
</comment>
<protein>
    <submittedName>
        <fullName evidence="2">Uncharacterized protein</fullName>
    </submittedName>
</protein>
<accession>A0A916Z4J4</accession>
<sequence length="58" mass="6179">MAAQDTRNYRFAGIAFLAVALMFFYTKNAAMGATFLALGAVFVALSQKGAQKGKKDGE</sequence>
<keyword evidence="1" id="KW-1133">Transmembrane helix</keyword>
<keyword evidence="1" id="KW-0812">Transmembrane</keyword>
<proteinExistence type="predicted"/>
<reference evidence="2" key="1">
    <citation type="journal article" date="2014" name="Int. J. Syst. Evol. Microbiol.">
        <title>Complete genome sequence of Corynebacterium casei LMG S-19264T (=DSM 44701T), isolated from a smear-ripened cheese.</title>
        <authorList>
            <consortium name="US DOE Joint Genome Institute (JGI-PGF)"/>
            <person name="Walter F."/>
            <person name="Albersmeier A."/>
            <person name="Kalinowski J."/>
            <person name="Ruckert C."/>
        </authorList>
    </citation>
    <scope>NUCLEOTIDE SEQUENCE</scope>
    <source>
        <strain evidence="2">CGMCC 1.15360</strain>
    </source>
</reference>
<dbReference type="Proteomes" id="UP000612349">
    <property type="component" value="Unassembled WGS sequence"/>
</dbReference>
<keyword evidence="1" id="KW-0472">Membrane</keyword>
<gene>
    <name evidence="2" type="ORF">GCM10010990_27670</name>
</gene>
<reference evidence="2" key="2">
    <citation type="submission" date="2020-09" db="EMBL/GenBank/DDBJ databases">
        <authorList>
            <person name="Sun Q."/>
            <person name="Zhou Y."/>
        </authorList>
    </citation>
    <scope>NUCLEOTIDE SEQUENCE</scope>
    <source>
        <strain evidence="2">CGMCC 1.15360</strain>
    </source>
</reference>
<feature type="transmembrane region" description="Helical" evidence="1">
    <location>
        <begin position="30"/>
        <end position="46"/>
    </location>
</feature>
<evidence type="ECO:0000313" key="2">
    <source>
        <dbReference type="EMBL" id="GGD76448.1"/>
    </source>
</evidence>
<evidence type="ECO:0000313" key="3">
    <source>
        <dbReference type="Proteomes" id="UP000612349"/>
    </source>
</evidence>